<dbReference type="Pfam" id="PF06424">
    <property type="entry name" value="PRP1_N"/>
    <property type="match status" value="1"/>
</dbReference>
<feature type="domain" description="PRP1 splicing factor N-terminal" evidence="2">
    <location>
        <begin position="15"/>
        <end position="72"/>
    </location>
</feature>
<feature type="region of interest" description="Disordered" evidence="1">
    <location>
        <begin position="1"/>
        <end position="75"/>
    </location>
</feature>
<dbReference type="InterPro" id="IPR010491">
    <property type="entry name" value="PRP1_N"/>
</dbReference>
<feature type="compositionally biased region" description="Acidic residues" evidence="1">
    <location>
        <begin position="59"/>
        <end position="75"/>
    </location>
</feature>
<evidence type="ECO:0000256" key="1">
    <source>
        <dbReference type="SAM" id="MobiDB-lite"/>
    </source>
</evidence>
<evidence type="ECO:0000259" key="2">
    <source>
        <dbReference type="Pfam" id="PF06424"/>
    </source>
</evidence>
<gene>
    <name evidence="3" type="ORF">FIBSPDRAFT_713737</name>
</gene>
<feature type="non-terminal residue" evidence="3">
    <location>
        <position position="75"/>
    </location>
</feature>
<evidence type="ECO:0000313" key="3">
    <source>
        <dbReference type="EMBL" id="KZP31042.1"/>
    </source>
</evidence>
<dbReference type="EMBL" id="KV417491">
    <property type="protein sequence ID" value="KZP31042.1"/>
    <property type="molecule type" value="Genomic_DNA"/>
</dbReference>
<protein>
    <recommendedName>
        <fullName evidence="2">PRP1 splicing factor N-terminal domain-containing protein</fullName>
    </recommendedName>
</protein>
<dbReference type="STRING" id="436010.A0A166TVY7"/>
<proteinExistence type="predicted"/>
<sequence length="75" mass="7967">MASTKNKLVFLPMSAPSSYAAGPRVRSSGFTTRSDIGSAREGPSAEVVADAKNKRGDEAEVDPEQDQDPDNEVNL</sequence>
<evidence type="ECO:0000313" key="4">
    <source>
        <dbReference type="Proteomes" id="UP000076532"/>
    </source>
</evidence>
<dbReference type="AlphaFoldDB" id="A0A166TVY7"/>
<keyword evidence="4" id="KW-1185">Reference proteome</keyword>
<feature type="compositionally biased region" description="Basic and acidic residues" evidence="1">
    <location>
        <begin position="49"/>
        <end position="58"/>
    </location>
</feature>
<organism evidence="3 4">
    <name type="scientific">Athelia psychrophila</name>
    <dbReference type="NCBI Taxonomy" id="1759441"/>
    <lineage>
        <taxon>Eukaryota</taxon>
        <taxon>Fungi</taxon>
        <taxon>Dikarya</taxon>
        <taxon>Basidiomycota</taxon>
        <taxon>Agaricomycotina</taxon>
        <taxon>Agaricomycetes</taxon>
        <taxon>Agaricomycetidae</taxon>
        <taxon>Atheliales</taxon>
        <taxon>Atheliaceae</taxon>
        <taxon>Athelia</taxon>
    </lineage>
</organism>
<reference evidence="3 4" key="1">
    <citation type="journal article" date="2016" name="Mol. Biol. Evol.">
        <title>Comparative Genomics of Early-Diverging Mushroom-Forming Fungi Provides Insights into the Origins of Lignocellulose Decay Capabilities.</title>
        <authorList>
            <person name="Nagy L.G."/>
            <person name="Riley R."/>
            <person name="Tritt A."/>
            <person name="Adam C."/>
            <person name="Daum C."/>
            <person name="Floudas D."/>
            <person name="Sun H."/>
            <person name="Yadav J.S."/>
            <person name="Pangilinan J."/>
            <person name="Larsson K.H."/>
            <person name="Matsuura K."/>
            <person name="Barry K."/>
            <person name="Labutti K."/>
            <person name="Kuo R."/>
            <person name="Ohm R.A."/>
            <person name="Bhattacharya S.S."/>
            <person name="Shirouzu T."/>
            <person name="Yoshinaga Y."/>
            <person name="Martin F.M."/>
            <person name="Grigoriev I.V."/>
            <person name="Hibbett D.S."/>
        </authorList>
    </citation>
    <scope>NUCLEOTIDE SEQUENCE [LARGE SCALE GENOMIC DNA]</scope>
    <source>
        <strain evidence="3 4">CBS 109695</strain>
    </source>
</reference>
<dbReference type="GO" id="GO:0000398">
    <property type="term" value="P:mRNA splicing, via spliceosome"/>
    <property type="evidence" value="ECO:0007669"/>
    <property type="project" value="InterPro"/>
</dbReference>
<dbReference type="OrthoDB" id="3009213at2759"/>
<accession>A0A166TVY7</accession>
<dbReference type="Proteomes" id="UP000076532">
    <property type="component" value="Unassembled WGS sequence"/>
</dbReference>
<name>A0A166TVY7_9AGAM</name>